<gene>
    <name evidence="1" type="ORF">BTT61001_02715</name>
</gene>
<organism evidence="1 2">
    <name type="scientific">Bacillus thuringiensis</name>
    <dbReference type="NCBI Taxonomy" id="1428"/>
    <lineage>
        <taxon>Bacteria</taxon>
        <taxon>Bacillati</taxon>
        <taxon>Bacillota</taxon>
        <taxon>Bacilli</taxon>
        <taxon>Bacillales</taxon>
        <taxon>Bacillaceae</taxon>
        <taxon>Bacillus</taxon>
        <taxon>Bacillus cereus group</taxon>
    </lineage>
</organism>
<sequence length="8" mass="886">MQIGILLV</sequence>
<evidence type="ECO:0000313" key="1">
    <source>
        <dbReference type="EMBL" id="SCC35548.1"/>
    </source>
</evidence>
<name>A0A1C4DW21_BACTU</name>
<dbReference type="Proteomes" id="UP000195991">
    <property type="component" value="Unassembled WGS sequence"/>
</dbReference>
<proteinExistence type="predicted"/>
<reference evidence="1 2" key="1">
    <citation type="submission" date="2016-08" db="EMBL/GenBank/DDBJ databases">
        <authorList>
            <person name="Seilhamer J.J."/>
        </authorList>
    </citation>
    <scope>NUCLEOTIDE SEQUENCE [LARGE SCALE GENOMIC DNA]</scope>
    <source>
        <strain evidence="1 2">IEBC_T61001</strain>
    </source>
</reference>
<protein>
    <submittedName>
        <fullName evidence="1">Uncharacterized protein</fullName>
    </submittedName>
</protein>
<dbReference type="EMBL" id="FMBI01000029">
    <property type="protein sequence ID" value="SCC35548.1"/>
    <property type="molecule type" value="Genomic_DNA"/>
</dbReference>
<accession>A0A1C4DW21</accession>
<evidence type="ECO:0000313" key="2">
    <source>
        <dbReference type="Proteomes" id="UP000195991"/>
    </source>
</evidence>